<evidence type="ECO:0000313" key="4">
    <source>
        <dbReference type="Proteomes" id="UP000237144"/>
    </source>
</evidence>
<evidence type="ECO:0000313" key="3">
    <source>
        <dbReference type="EMBL" id="POY71284.1"/>
    </source>
</evidence>
<evidence type="ECO:0000256" key="2">
    <source>
        <dbReference type="SAM" id="Phobius"/>
    </source>
</evidence>
<dbReference type="GO" id="GO:0005737">
    <property type="term" value="C:cytoplasm"/>
    <property type="evidence" value="ECO:0007669"/>
    <property type="project" value="TreeGrafter"/>
</dbReference>
<feature type="transmembrane region" description="Helical" evidence="2">
    <location>
        <begin position="353"/>
        <end position="371"/>
    </location>
</feature>
<dbReference type="OrthoDB" id="3354346at2759"/>
<feature type="compositionally biased region" description="Polar residues" evidence="1">
    <location>
        <begin position="108"/>
        <end position="120"/>
    </location>
</feature>
<protein>
    <submittedName>
        <fullName evidence="3">Uncharacterized protein</fullName>
    </submittedName>
</protein>
<dbReference type="STRING" id="741276.A0A2S5B3C5"/>
<dbReference type="PANTHER" id="PTHR16779">
    <property type="entry name" value="BETA-1,4-MANNOSYLTRANSFERASE EGH"/>
    <property type="match status" value="1"/>
</dbReference>
<dbReference type="GO" id="GO:0019187">
    <property type="term" value="F:beta-1,4-mannosyltransferase activity"/>
    <property type="evidence" value="ECO:0007669"/>
    <property type="project" value="InterPro"/>
</dbReference>
<feature type="compositionally biased region" description="Polar residues" evidence="1">
    <location>
        <begin position="170"/>
        <end position="179"/>
    </location>
</feature>
<feature type="transmembrane region" description="Helical" evidence="2">
    <location>
        <begin position="413"/>
        <end position="440"/>
    </location>
</feature>
<feature type="transmembrane region" description="Helical" evidence="2">
    <location>
        <begin position="568"/>
        <end position="591"/>
    </location>
</feature>
<gene>
    <name evidence="3" type="ORF">BMF94_5596</name>
</gene>
<accession>A0A2S5B3C5</accession>
<dbReference type="InterPro" id="IPR027389">
    <property type="entry name" value="B_mannosylTrfase_Bre-3/Egh"/>
</dbReference>
<keyword evidence="2" id="KW-0812">Transmembrane</keyword>
<reference evidence="3 4" key="1">
    <citation type="journal article" date="2018" name="Front. Microbiol.">
        <title>Prospects for Fungal Bioremediation of Acidic Radioactive Waste Sites: Characterization and Genome Sequence of Rhodotorula taiwanensis MD1149.</title>
        <authorList>
            <person name="Tkavc R."/>
            <person name="Matrosova V.Y."/>
            <person name="Grichenko O.E."/>
            <person name="Gostincar C."/>
            <person name="Volpe R.P."/>
            <person name="Klimenkova P."/>
            <person name="Gaidamakova E.K."/>
            <person name="Zhou C.E."/>
            <person name="Stewart B.J."/>
            <person name="Lyman M.G."/>
            <person name="Malfatti S.A."/>
            <person name="Rubinfeld B."/>
            <person name="Courtot M."/>
            <person name="Singh J."/>
            <person name="Dalgard C.L."/>
            <person name="Hamilton T."/>
            <person name="Frey K.G."/>
            <person name="Gunde-Cimerman N."/>
            <person name="Dugan L."/>
            <person name="Daly M.J."/>
        </authorList>
    </citation>
    <scope>NUCLEOTIDE SEQUENCE [LARGE SCALE GENOMIC DNA]</scope>
    <source>
        <strain evidence="3 4">MD1149</strain>
    </source>
</reference>
<organism evidence="3 4">
    <name type="scientific">Rhodotorula taiwanensis</name>
    <dbReference type="NCBI Taxonomy" id="741276"/>
    <lineage>
        <taxon>Eukaryota</taxon>
        <taxon>Fungi</taxon>
        <taxon>Dikarya</taxon>
        <taxon>Basidiomycota</taxon>
        <taxon>Pucciniomycotina</taxon>
        <taxon>Microbotryomycetes</taxon>
        <taxon>Sporidiobolales</taxon>
        <taxon>Sporidiobolaceae</taxon>
        <taxon>Rhodotorula</taxon>
    </lineage>
</organism>
<sequence length="632" mass="68528">MSYDSSPRGYPPGVGAVQYDGHEQSAPGQQQTPRPFRQQSANSSQGSIGNAHEEPHAMPYGNYGSTPSLPRYQSHAGSATSLANPSPLNPAAMRSSATGYTPNPPNLRYSSSYGPVSNGHNGPAAHPLSNAMYAESSPTLAGSETPGMDKAQDEKMRLGAADQLGEYIAPSTSSGSGNSAPYRRGPKPTGLKGLYRAWGGATIADSGKDERHVKLPRLGYLDGLKFLAAWVVLNGTYFDATISNGDYSAIQRNSPLYIVRSTGLGWTFLLMLLGRSLVTPLWDVPGPGATGPGGAKANTALISWARLTRAMLVRPFRFLLPVIAVVALQWGLASSGKTANCNNVGMDQPYWNLIRNFAGFCTLVFNLFTVYETNTIAGHTFAGNLWTMPWFFQSSYAAYTVHFMLGNLSSNRYWVYGLVAFFSWTTYNFFFVAILGLVIADMHAHGHLHTIRHKWAMWQRLSLHLVLIAIACVFQWVPVIRDNVNSGLATINVTDHPELTFCDAIFAFCWLFCIETSGLAQNILGNVIMRSLGKLSAGMVLLAPAITYTIVPDIALNMHNNGASAQSVLGTCWIAMFAITTALAIAFHFVVELPSKMIGEVFAELMENWDGKTRFEQAVARRAGGSAKLAKK</sequence>
<comment type="caution">
    <text evidence="3">The sequence shown here is derived from an EMBL/GenBank/DDBJ whole genome shotgun (WGS) entry which is preliminary data.</text>
</comment>
<proteinExistence type="predicted"/>
<keyword evidence="2" id="KW-0472">Membrane</keyword>
<dbReference type="PANTHER" id="PTHR16779:SF1">
    <property type="entry name" value="BETA-1,4-MANNOSYLTRANSFERASE EGH"/>
    <property type="match status" value="1"/>
</dbReference>
<dbReference type="AlphaFoldDB" id="A0A2S5B3C5"/>
<keyword evidence="2" id="KW-1133">Transmembrane helix</keyword>
<feature type="compositionally biased region" description="Polar residues" evidence="1">
    <location>
        <begin position="75"/>
        <end position="86"/>
    </location>
</feature>
<feature type="region of interest" description="Disordered" evidence="1">
    <location>
        <begin position="1"/>
        <end position="129"/>
    </location>
</feature>
<feature type="transmembrane region" description="Helical" evidence="2">
    <location>
        <begin position="316"/>
        <end position="333"/>
    </location>
</feature>
<feature type="transmembrane region" description="Helical" evidence="2">
    <location>
        <begin position="461"/>
        <end position="480"/>
    </location>
</feature>
<name>A0A2S5B3C5_9BASI</name>
<dbReference type="EMBL" id="PJQD01000085">
    <property type="protein sequence ID" value="POY71284.1"/>
    <property type="molecule type" value="Genomic_DNA"/>
</dbReference>
<keyword evidence="4" id="KW-1185">Reference proteome</keyword>
<dbReference type="Proteomes" id="UP000237144">
    <property type="component" value="Unassembled WGS sequence"/>
</dbReference>
<feature type="transmembrane region" description="Helical" evidence="2">
    <location>
        <begin position="536"/>
        <end position="556"/>
    </location>
</feature>
<evidence type="ECO:0000256" key="1">
    <source>
        <dbReference type="SAM" id="MobiDB-lite"/>
    </source>
</evidence>
<feature type="compositionally biased region" description="Polar residues" evidence="1">
    <location>
        <begin position="26"/>
        <end position="48"/>
    </location>
</feature>
<feature type="region of interest" description="Disordered" evidence="1">
    <location>
        <begin position="167"/>
        <end position="188"/>
    </location>
</feature>
<feature type="transmembrane region" description="Helical" evidence="2">
    <location>
        <begin position="383"/>
        <end position="401"/>
    </location>
</feature>
<feature type="transmembrane region" description="Helical" evidence="2">
    <location>
        <begin position="504"/>
        <end position="524"/>
    </location>
</feature>